<feature type="domain" description="EamA" evidence="7">
    <location>
        <begin position="185"/>
        <end position="269"/>
    </location>
</feature>
<dbReference type="PANTHER" id="PTHR31218">
    <property type="entry name" value="WAT1-RELATED PROTEIN"/>
    <property type="match status" value="1"/>
</dbReference>
<accession>A0A6A6M209</accession>
<reference evidence="8 9" key="1">
    <citation type="journal article" date="2020" name="Mol. Plant">
        <title>The Chromosome-Based Rubber Tree Genome Provides New Insights into Spurge Genome Evolution and Rubber Biosynthesis.</title>
        <authorList>
            <person name="Liu J."/>
            <person name="Shi C."/>
            <person name="Shi C.C."/>
            <person name="Li W."/>
            <person name="Zhang Q.J."/>
            <person name="Zhang Y."/>
            <person name="Li K."/>
            <person name="Lu H.F."/>
            <person name="Shi C."/>
            <person name="Zhu S.T."/>
            <person name="Xiao Z.Y."/>
            <person name="Nan H."/>
            <person name="Yue Y."/>
            <person name="Zhu X.G."/>
            <person name="Wu Y."/>
            <person name="Hong X.N."/>
            <person name="Fan G.Y."/>
            <person name="Tong Y."/>
            <person name="Zhang D."/>
            <person name="Mao C.L."/>
            <person name="Liu Y.L."/>
            <person name="Hao S.J."/>
            <person name="Liu W.Q."/>
            <person name="Lv M.Q."/>
            <person name="Zhang H.B."/>
            <person name="Liu Y."/>
            <person name="Hu-Tang G.R."/>
            <person name="Wang J.P."/>
            <person name="Wang J.H."/>
            <person name="Sun Y.H."/>
            <person name="Ni S.B."/>
            <person name="Chen W.B."/>
            <person name="Zhang X.C."/>
            <person name="Jiao Y.N."/>
            <person name="Eichler E.E."/>
            <person name="Li G.H."/>
            <person name="Liu X."/>
            <person name="Gao L.Z."/>
        </authorList>
    </citation>
    <scope>NUCLEOTIDE SEQUENCE [LARGE SCALE GENOMIC DNA]</scope>
    <source>
        <strain evidence="9">cv. GT1</strain>
        <tissue evidence="8">Leaf</tissue>
    </source>
</reference>
<protein>
    <recommendedName>
        <fullName evidence="6">WAT1-related protein</fullName>
    </recommendedName>
</protein>
<dbReference type="GO" id="GO:0022857">
    <property type="term" value="F:transmembrane transporter activity"/>
    <property type="evidence" value="ECO:0007669"/>
    <property type="project" value="InterPro"/>
</dbReference>
<feature type="transmembrane region" description="Helical" evidence="6">
    <location>
        <begin position="71"/>
        <end position="93"/>
    </location>
</feature>
<evidence type="ECO:0000256" key="2">
    <source>
        <dbReference type="ARBA" id="ARBA00007635"/>
    </source>
</evidence>
<evidence type="ECO:0000256" key="6">
    <source>
        <dbReference type="RuleBase" id="RU363077"/>
    </source>
</evidence>
<feature type="domain" description="EamA" evidence="7">
    <location>
        <begin position="11"/>
        <end position="150"/>
    </location>
</feature>
<dbReference type="InterPro" id="IPR037185">
    <property type="entry name" value="EmrE-like"/>
</dbReference>
<comment type="caution">
    <text evidence="8">The sequence shown here is derived from an EMBL/GenBank/DDBJ whole genome shotgun (WGS) entry which is preliminary data.</text>
</comment>
<feature type="transmembrane region" description="Helical" evidence="6">
    <location>
        <begin position="287"/>
        <end position="315"/>
    </location>
</feature>
<dbReference type="EMBL" id="JAAGAX010000008">
    <property type="protein sequence ID" value="KAF2307324.1"/>
    <property type="molecule type" value="Genomic_DNA"/>
</dbReference>
<feature type="transmembrane region" description="Helical" evidence="6">
    <location>
        <begin position="38"/>
        <end position="59"/>
    </location>
</feature>
<evidence type="ECO:0000256" key="1">
    <source>
        <dbReference type="ARBA" id="ARBA00004141"/>
    </source>
</evidence>
<keyword evidence="3 6" id="KW-0812">Transmembrane</keyword>
<dbReference type="InterPro" id="IPR030184">
    <property type="entry name" value="WAT1-related"/>
</dbReference>
<proteinExistence type="inferred from homology"/>
<feature type="transmembrane region" description="Helical" evidence="6">
    <location>
        <begin position="248"/>
        <end position="267"/>
    </location>
</feature>
<gene>
    <name evidence="8" type="ORF">GH714_026356</name>
</gene>
<feature type="transmembrane region" description="Helical" evidence="6">
    <location>
        <begin position="7"/>
        <end position="26"/>
    </location>
</feature>
<evidence type="ECO:0000256" key="4">
    <source>
        <dbReference type="ARBA" id="ARBA00022989"/>
    </source>
</evidence>
<feature type="transmembrane region" description="Helical" evidence="6">
    <location>
        <begin position="182"/>
        <end position="203"/>
    </location>
</feature>
<evidence type="ECO:0000256" key="3">
    <source>
        <dbReference type="ARBA" id="ARBA00022692"/>
    </source>
</evidence>
<comment type="subcellular location">
    <subcellularLocation>
        <location evidence="1 6">Membrane</location>
        <topology evidence="1 6">Multi-pass membrane protein</topology>
    </subcellularLocation>
</comment>
<dbReference type="InterPro" id="IPR000620">
    <property type="entry name" value="EamA_dom"/>
</dbReference>
<sequence length="362" mass="38977">MDVVGDLLPFLAMVLVQFGFAGMNITSKLAMDSGMKPLVLVSYRQIFATIAMVPFAYFFEWKTRPKITKALLLQIFICSLTGVTGNQVFYFIGLENSTPTIGCALTNILPAVTFILAVVLRQESVGLKKISGQAKLLGTIICVGGAMLLSFYHGAIINVGESSIHWKYADEMGSSNSASKSNFILGPLLIMFSSVCWAIWFTLQANVSDKFPAPYTSTLLMCFMGSIECAVIGLFANHKPSEWSLHAPGRLVAALYAGVVCSALAFSLTHGASKRKELSTSRVQPPVAGYCGCSQLGFAAAVGSVMIVAGLYAVLWGKEKEMKLKAIEAIEAWKEGGKEEKGDLELQLPANSNAEMLLPQAK</sequence>
<keyword evidence="5 6" id="KW-0472">Membrane</keyword>
<keyword evidence="9" id="KW-1185">Reference proteome</keyword>
<name>A0A6A6M209_HEVBR</name>
<evidence type="ECO:0000313" key="8">
    <source>
        <dbReference type="EMBL" id="KAF2307324.1"/>
    </source>
</evidence>
<evidence type="ECO:0000256" key="5">
    <source>
        <dbReference type="ARBA" id="ARBA00023136"/>
    </source>
</evidence>
<feature type="transmembrane region" description="Helical" evidence="6">
    <location>
        <begin position="215"/>
        <end position="236"/>
    </location>
</feature>
<comment type="similarity">
    <text evidence="2 6">Belongs to the drug/metabolite transporter (DMT) superfamily. Plant drug/metabolite exporter (P-DME) (TC 2.A.7.4) family.</text>
</comment>
<dbReference type="Pfam" id="PF00892">
    <property type="entry name" value="EamA"/>
    <property type="match status" value="2"/>
</dbReference>
<dbReference type="GO" id="GO:0016020">
    <property type="term" value="C:membrane"/>
    <property type="evidence" value="ECO:0007669"/>
    <property type="project" value="UniProtKB-SubCell"/>
</dbReference>
<dbReference type="Proteomes" id="UP000467840">
    <property type="component" value="Chromosome 9"/>
</dbReference>
<evidence type="ECO:0000259" key="7">
    <source>
        <dbReference type="Pfam" id="PF00892"/>
    </source>
</evidence>
<evidence type="ECO:0000313" key="9">
    <source>
        <dbReference type="Proteomes" id="UP000467840"/>
    </source>
</evidence>
<keyword evidence="4 6" id="KW-1133">Transmembrane helix</keyword>
<dbReference type="AlphaFoldDB" id="A0A6A6M209"/>
<organism evidence="8 9">
    <name type="scientific">Hevea brasiliensis</name>
    <name type="common">Para rubber tree</name>
    <name type="synonym">Siphonia brasiliensis</name>
    <dbReference type="NCBI Taxonomy" id="3981"/>
    <lineage>
        <taxon>Eukaryota</taxon>
        <taxon>Viridiplantae</taxon>
        <taxon>Streptophyta</taxon>
        <taxon>Embryophyta</taxon>
        <taxon>Tracheophyta</taxon>
        <taxon>Spermatophyta</taxon>
        <taxon>Magnoliopsida</taxon>
        <taxon>eudicotyledons</taxon>
        <taxon>Gunneridae</taxon>
        <taxon>Pentapetalae</taxon>
        <taxon>rosids</taxon>
        <taxon>fabids</taxon>
        <taxon>Malpighiales</taxon>
        <taxon>Euphorbiaceae</taxon>
        <taxon>Crotonoideae</taxon>
        <taxon>Micrandreae</taxon>
        <taxon>Hevea</taxon>
    </lineage>
</organism>
<dbReference type="SUPFAM" id="SSF103481">
    <property type="entry name" value="Multidrug resistance efflux transporter EmrE"/>
    <property type="match status" value="1"/>
</dbReference>
<feature type="transmembrane region" description="Helical" evidence="6">
    <location>
        <begin position="99"/>
        <end position="120"/>
    </location>
</feature>